<evidence type="ECO:0000256" key="5">
    <source>
        <dbReference type="ARBA" id="ARBA00022989"/>
    </source>
</evidence>
<keyword evidence="6 7" id="KW-0472">Membrane</keyword>
<dbReference type="Pfam" id="PF00535">
    <property type="entry name" value="Glycos_transf_2"/>
    <property type="match status" value="1"/>
</dbReference>
<dbReference type="Proteomes" id="UP001203687">
    <property type="component" value="Unassembled WGS sequence"/>
</dbReference>
<evidence type="ECO:0000256" key="4">
    <source>
        <dbReference type="ARBA" id="ARBA00022692"/>
    </source>
</evidence>
<comment type="subcellular location">
    <subcellularLocation>
        <location evidence="1">Membrane</location>
        <topology evidence="1">Multi-pass membrane protein</topology>
    </subcellularLocation>
</comment>
<evidence type="ECO:0000256" key="3">
    <source>
        <dbReference type="ARBA" id="ARBA00022679"/>
    </source>
</evidence>
<sequence>MNTTTDISVIIPIYNEEHNIDELYKRLKAALNEVTQQYELIFVNDGSADHSLQKLITLTQQDQRVFYINLSRNFGHQVAVSAGLDYCKSKTTVIIDADLQDPPELIPKLYAEHSKGFDVVYAKRISRDGETFMKKATSKLFYRILQKITSFDIPLDVGDFRLLDKKVVEALREMPEQNKFLRGQIAWLGFKQTFVEFKREPRKYGESGYSYGKMFSLAFDAVTGFSDKPLLLVSRLGFLISLVSFFVILFAIFSHFVLKETITGWTSLIISSMFIGGIQLLSIGVIGEYISRISTNVKNRPLYVISDSNIEKENK</sequence>
<feature type="domain" description="Glycosyltransferase 2-like" evidence="8">
    <location>
        <begin position="8"/>
        <end position="171"/>
    </location>
</feature>
<dbReference type="InterPro" id="IPR029044">
    <property type="entry name" value="Nucleotide-diphossugar_trans"/>
</dbReference>
<gene>
    <name evidence="9" type="ORF">MUY34_05815</name>
</gene>
<dbReference type="PANTHER" id="PTHR48090">
    <property type="entry name" value="UNDECAPRENYL-PHOSPHATE 4-DEOXY-4-FORMAMIDO-L-ARABINOSE TRANSFERASE-RELATED"/>
    <property type="match status" value="1"/>
</dbReference>
<dbReference type="InterPro" id="IPR001173">
    <property type="entry name" value="Glyco_trans_2-like"/>
</dbReference>
<evidence type="ECO:0000256" key="2">
    <source>
        <dbReference type="ARBA" id="ARBA00022676"/>
    </source>
</evidence>
<keyword evidence="5 7" id="KW-1133">Transmembrane helix</keyword>
<keyword evidence="2" id="KW-0328">Glycosyltransferase</keyword>
<protein>
    <submittedName>
        <fullName evidence="9">Glycosyltransferase family 2 protein</fullName>
    </submittedName>
</protein>
<proteinExistence type="predicted"/>
<dbReference type="SUPFAM" id="SSF53448">
    <property type="entry name" value="Nucleotide-diphospho-sugar transferases"/>
    <property type="match status" value="1"/>
</dbReference>
<dbReference type="RefSeq" id="WP_248412317.1">
    <property type="nucleotide sequence ID" value="NZ_JALPQF010000004.1"/>
</dbReference>
<dbReference type="CDD" id="cd04187">
    <property type="entry name" value="DPM1_like_bac"/>
    <property type="match status" value="1"/>
</dbReference>
<feature type="transmembrane region" description="Helical" evidence="7">
    <location>
        <begin position="264"/>
        <end position="290"/>
    </location>
</feature>
<evidence type="ECO:0000313" key="9">
    <source>
        <dbReference type="EMBL" id="MCK8480130.1"/>
    </source>
</evidence>
<evidence type="ECO:0000256" key="6">
    <source>
        <dbReference type="ARBA" id="ARBA00023136"/>
    </source>
</evidence>
<evidence type="ECO:0000256" key="1">
    <source>
        <dbReference type="ARBA" id="ARBA00004141"/>
    </source>
</evidence>
<dbReference type="Gene3D" id="3.90.550.10">
    <property type="entry name" value="Spore Coat Polysaccharide Biosynthesis Protein SpsA, Chain A"/>
    <property type="match status" value="1"/>
</dbReference>
<comment type="caution">
    <text evidence="9">The sequence shown here is derived from an EMBL/GenBank/DDBJ whole genome shotgun (WGS) entry which is preliminary data.</text>
</comment>
<keyword evidence="4 7" id="KW-0812">Transmembrane</keyword>
<dbReference type="EMBL" id="JALPQF010000004">
    <property type="protein sequence ID" value="MCK8480130.1"/>
    <property type="molecule type" value="Genomic_DNA"/>
</dbReference>
<accession>A0ABT0H8F0</accession>
<organism evidence="9 10">
    <name type="scientific">Psychroserpens algicola</name>
    <dbReference type="NCBI Taxonomy" id="1719034"/>
    <lineage>
        <taxon>Bacteria</taxon>
        <taxon>Pseudomonadati</taxon>
        <taxon>Bacteroidota</taxon>
        <taxon>Flavobacteriia</taxon>
        <taxon>Flavobacteriales</taxon>
        <taxon>Flavobacteriaceae</taxon>
        <taxon>Psychroserpens</taxon>
    </lineage>
</organism>
<dbReference type="PANTHER" id="PTHR48090:SF1">
    <property type="entry name" value="PROPHAGE BACTOPRENOL GLUCOSYL TRANSFERASE HOMOLOG"/>
    <property type="match status" value="1"/>
</dbReference>
<name>A0ABT0H8F0_9FLAO</name>
<dbReference type="InterPro" id="IPR050256">
    <property type="entry name" value="Glycosyltransferase_2"/>
</dbReference>
<evidence type="ECO:0000313" key="10">
    <source>
        <dbReference type="Proteomes" id="UP001203687"/>
    </source>
</evidence>
<reference evidence="9" key="1">
    <citation type="submission" date="2022-04" db="EMBL/GenBank/DDBJ databases">
        <authorList>
            <person name="Ren T."/>
        </authorList>
    </citation>
    <scope>NUCLEOTIDE SEQUENCE</scope>
    <source>
        <strain evidence="9">F63249</strain>
    </source>
</reference>
<evidence type="ECO:0000259" key="8">
    <source>
        <dbReference type="Pfam" id="PF00535"/>
    </source>
</evidence>
<feature type="transmembrane region" description="Helical" evidence="7">
    <location>
        <begin position="236"/>
        <end position="258"/>
    </location>
</feature>
<evidence type="ECO:0000256" key="7">
    <source>
        <dbReference type="SAM" id="Phobius"/>
    </source>
</evidence>
<keyword evidence="3" id="KW-0808">Transferase</keyword>
<keyword evidence="10" id="KW-1185">Reference proteome</keyword>